<reference evidence="1 2" key="1">
    <citation type="submission" date="2017-06" db="EMBL/GenBank/DDBJ databases">
        <title>Genome sequencing of cyanobaciteial culture collection at National Institute for Environmental Studies (NIES).</title>
        <authorList>
            <person name="Hirose Y."/>
            <person name="Shimura Y."/>
            <person name="Fujisawa T."/>
            <person name="Nakamura Y."/>
            <person name="Kawachi M."/>
        </authorList>
    </citation>
    <scope>NUCLEOTIDE SEQUENCE [LARGE SCALE GENOMIC DNA]</scope>
    <source>
        <strain evidence="1 2">NIES-4072</strain>
    </source>
</reference>
<dbReference type="Proteomes" id="UP000245124">
    <property type="component" value="Unassembled WGS sequence"/>
</dbReference>
<dbReference type="AlphaFoldDB" id="A0A2R5FWH6"/>
<accession>A0A2R5FWH6</accession>
<comment type="caution">
    <text evidence="1">The sequence shown here is derived from an EMBL/GenBank/DDBJ whole genome shotgun (WGS) entry which is preliminary data.</text>
</comment>
<dbReference type="RefSeq" id="WP_181374305.1">
    <property type="nucleotide sequence ID" value="NZ_BDUD01000002.1"/>
</dbReference>
<name>A0A2R5FWH6_NOSCO</name>
<proteinExistence type="predicted"/>
<protein>
    <submittedName>
        <fullName evidence="1">Uncharacterized protein</fullName>
    </submittedName>
</protein>
<keyword evidence="2" id="KW-1185">Reference proteome</keyword>
<organism evidence="1 2">
    <name type="scientific">Nostoc commune NIES-4072</name>
    <dbReference type="NCBI Taxonomy" id="2005467"/>
    <lineage>
        <taxon>Bacteria</taxon>
        <taxon>Bacillati</taxon>
        <taxon>Cyanobacteriota</taxon>
        <taxon>Cyanophyceae</taxon>
        <taxon>Nostocales</taxon>
        <taxon>Nostocaceae</taxon>
        <taxon>Nostoc</taxon>
    </lineage>
</organism>
<evidence type="ECO:0000313" key="1">
    <source>
        <dbReference type="EMBL" id="GBG23060.1"/>
    </source>
</evidence>
<gene>
    <name evidence="1" type="ORF">NIES4072_67720</name>
</gene>
<evidence type="ECO:0000313" key="2">
    <source>
        <dbReference type="Proteomes" id="UP000245124"/>
    </source>
</evidence>
<sequence length="50" mass="5706">MQPPAPERKKGLHYLNFDSTIQSDCLMSNRGTGTTREGEGYTAWKWICTE</sequence>
<dbReference type="EMBL" id="BDUD01000002">
    <property type="protein sequence ID" value="GBG23060.1"/>
    <property type="molecule type" value="Genomic_DNA"/>
</dbReference>